<evidence type="ECO:0000256" key="1">
    <source>
        <dbReference type="SAM" id="MobiDB-lite"/>
    </source>
</evidence>
<name>A0ABV0QXB7_9TELE</name>
<sequence>ARETDYPAGEEVSSNTDVGPVGDAGSSTANNSSEGSDSIFGGITVVGCEAEGATAVPQTADSPGKRQEAIRITGCLLLFCKPSIFPPIFTTDSRPTEEAMEAMETNTGPVDHSESLRGVYTEPVFTDPLGAQQTRETPANYSQR</sequence>
<organism evidence="2 3">
    <name type="scientific">Xenoophorus captivus</name>
    <dbReference type="NCBI Taxonomy" id="1517983"/>
    <lineage>
        <taxon>Eukaryota</taxon>
        <taxon>Metazoa</taxon>
        <taxon>Chordata</taxon>
        <taxon>Craniata</taxon>
        <taxon>Vertebrata</taxon>
        <taxon>Euteleostomi</taxon>
        <taxon>Actinopterygii</taxon>
        <taxon>Neopterygii</taxon>
        <taxon>Teleostei</taxon>
        <taxon>Neoteleostei</taxon>
        <taxon>Acanthomorphata</taxon>
        <taxon>Ovalentaria</taxon>
        <taxon>Atherinomorphae</taxon>
        <taxon>Cyprinodontiformes</taxon>
        <taxon>Goodeidae</taxon>
        <taxon>Xenoophorus</taxon>
    </lineage>
</organism>
<keyword evidence="3" id="KW-1185">Reference proteome</keyword>
<dbReference type="Proteomes" id="UP001434883">
    <property type="component" value="Unassembled WGS sequence"/>
</dbReference>
<protein>
    <submittedName>
        <fullName evidence="2">Uncharacterized protein</fullName>
    </submittedName>
</protein>
<dbReference type="EMBL" id="JAHRIN010026017">
    <property type="protein sequence ID" value="MEQ2200414.1"/>
    <property type="molecule type" value="Genomic_DNA"/>
</dbReference>
<accession>A0ABV0QXB7</accession>
<feature type="compositionally biased region" description="Polar residues" evidence="1">
    <location>
        <begin position="25"/>
        <end position="36"/>
    </location>
</feature>
<reference evidence="2 3" key="1">
    <citation type="submission" date="2021-06" db="EMBL/GenBank/DDBJ databases">
        <authorList>
            <person name="Palmer J.M."/>
        </authorList>
    </citation>
    <scope>NUCLEOTIDE SEQUENCE [LARGE SCALE GENOMIC DNA]</scope>
    <source>
        <strain evidence="2 3">XC_2019</strain>
        <tissue evidence="2">Muscle</tissue>
    </source>
</reference>
<feature type="region of interest" description="Disordered" evidence="1">
    <location>
        <begin position="1"/>
        <end position="40"/>
    </location>
</feature>
<proteinExistence type="predicted"/>
<feature type="non-terminal residue" evidence="2">
    <location>
        <position position="1"/>
    </location>
</feature>
<comment type="caution">
    <text evidence="2">The sequence shown here is derived from an EMBL/GenBank/DDBJ whole genome shotgun (WGS) entry which is preliminary data.</text>
</comment>
<evidence type="ECO:0000313" key="2">
    <source>
        <dbReference type="EMBL" id="MEQ2200414.1"/>
    </source>
</evidence>
<gene>
    <name evidence="2" type="ORF">XENOCAPTIV_028911</name>
</gene>
<evidence type="ECO:0000313" key="3">
    <source>
        <dbReference type="Proteomes" id="UP001434883"/>
    </source>
</evidence>